<dbReference type="RefSeq" id="YP_010776203.1">
    <property type="nucleotide sequence ID" value="NC_075034.1"/>
</dbReference>
<evidence type="ECO:0000256" key="1">
    <source>
        <dbReference type="SAM" id="Phobius"/>
    </source>
</evidence>
<organism evidence="2 3">
    <name type="scientific">Powai lake megavirus</name>
    <dbReference type="NCBI Taxonomy" id="1842663"/>
    <lineage>
        <taxon>Viruses</taxon>
        <taxon>Varidnaviria</taxon>
        <taxon>Bamfordvirae</taxon>
        <taxon>Nucleocytoviricota</taxon>
        <taxon>Megaviricetes</taxon>
        <taxon>Imitervirales</taxon>
        <taxon>Mimiviridae</taxon>
        <taxon>Megamimivirinae</taxon>
        <taxon>Megavirus</taxon>
        <taxon>Megavirus powaiense</taxon>
    </lineage>
</organism>
<reference evidence="2 3" key="1">
    <citation type="journal article" date="2016" name="Genome Announc.">
        <title>Complete Genome Sequence of a New Megavirus Family Member Isolated from an Inland Water Lake for the First Time in India.</title>
        <authorList>
            <person name="Chatterjee A."/>
            <person name="Ali F."/>
            <person name="Bange D."/>
            <person name="Kondabagil K."/>
        </authorList>
    </citation>
    <scope>NUCLEOTIDE SEQUENCE [LARGE SCALE GENOMIC DNA]</scope>
    <source>
        <strain evidence="2">1</strain>
    </source>
</reference>
<keyword evidence="3" id="KW-1185">Reference proteome</keyword>
<dbReference type="KEGG" id="vg:80512814"/>
<accession>A0A167R9S2</accession>
<keyword evidence="1" id="KW-0472">Membrane</keyword>
<sequence length="218" mass="25819">MKLFTRISYNFIKNGNCVKFKLIILLYILIFMNYQYINNNANNYNQINNMDYLSLVNMLTLQINPENRKMILERLIEMNNQLLYKNDSSPMTEYTNIDLSRSSQINSRKKDVQENLHPSMNYYNNKGINPLPMNIPMNSAHQYNMEQPNTNYINTKHKPSVKLNNKNYSDEIDLDSIINDFDDNDNIPDSLDIKLAKIKKLHTKIITDNKNKRKNKLR</sequence>
<dbReference type="EMBL" id="KU877344">
    <property type="protein sequence ID" value="ANB50452.1"/>
    <property type="molecule type" value="Genomic_DNA"/>
</dbReference>
<keyword evidence="1" id="KW-0812">Transmembrane</keyword>
<dbReference type="Proteomes" id="UP000241365">
    <property type="component" value="Segment"/>
</dbReference>
<evidence type="ECO:0000313" key="3">
    <source>
        <dbReference type="Proteomes" id="UP000241365"/>
    </source>
</evidence>
<dbReference type="GeneID" id="80512814"/>
<feature type="transmembrane region" description="Helical" evidence="1">
    <location>
        <begin position="20"/>
        <end position="37"/>
    </location>
</feature>
<evidence type="ECO:0000313" key="2">
    <source>
        <dbReference type="EMBL" id="ANB50452.1"/>
    </source>
</evidence>
<protein>
    <submittedName>
        <fullName evidence="2">Uncharacterized protein</fullName>
    </submittedName>
</protein>
<proteinExistence type="predicted"/>
<keyword evidence="1" id="KW-1133">Transmembrane helix</keyword>
<name>A0A167R9S2_9VIRU</name>